<dbReference type="PRINTS" id="PR00385">
    <property type="entry name" value="P450"/>
</dbReference>
<evidence type="ECO:0000256" key="8">
    <source>
        <dbReference type="RuleBase" id="RU000461"/>
    </source>
</evidence>
<evidence type="ECO:0000256" key="1">
    <source>
        <dbReference type="ARBA" id="ARBA00001971"/>
    </source>
</evidence>
<dbReference type="InterPro" id="IPR017972">
    <property type="entry name" value="Cyt_P450_CS"/>
</dbReference>
<dbReference type="CDD" id="cd11062">
    <property type="entry name" value="CYP58-like"/>
    <property type="match status" value="1"/>
</dbReference>
<dbReference type="InterPro" id="IPR002401">
    <property type="entry name" value="Cyt_P450_E_grp-I"/>
</dbReference>
<reference evidence="9 10" key="1">
    <citation type="submission" date="2016-04" db="EMBL/GenBank/DDBJ databases">
        <title>A degradative enzymes factory behind the ericoid mycorrhizal symbiosis.</title>
        <authorList>
            <consortium name="DOE Joint Genome Institute"/>
            <person name="Martino E."/>
            <person name="Morin E."/>
            <person name="Grelet G."/>
            <person name="Kuo A."/>
            <person name="Kohler A."/>
            <person name="Daghino S."/>
            <person name="Barry K."/>
            <person name="Choi C."/>
            <person name="Cichocki N."/>
            <person name="Clum A."/>
            <person name="Copeland A."/>
            <person name="Hainaut M."/>
            <person name="Haridas S."/>
            <person name="Labutti K."/>
            <person name="Lindquist E."/>
            <person name="Lipzen A."/>
            <person name="Khouja H.-R."/>
            <person name="Murat C."/>
            <person name="Ohm R."/>
            <person name="Olson A."/>
            <person name="Spatafora J."/>
            <person name="Veneault-Fourrey C."/>
            <person name="Henrissat B."/>
            <person name="Grigoriev I."/>
            <person name="Martin F."/>
            <person name="Perotto S."/>
        </authorList>
    </citation>
    <scope>NUCLEOTIDE SEQUENCE [LARGE SCALE GENOMIC DNA]</scope>
    <source>
        <strain evidence="9 10">F</strain>
    </source>
</reference>
<evidence type="ECO:0000313" key="10">
    <source>
        <dbReference type="Proteomes" id="UP000235786"/>
    </source>
</evidence>
<feature type="binding site" description="axial binding residue" evidence="7">
    <location>
        <position position="443"/>
    </location>
    <ligand>
        <name>heme</name>
        <dbReference type="ChEBI" id="CHEBI:30413"/>
    </ligand>
    <ligandPart>
        <name>Fe</name>
        <dbReference type="ChEBI" id="CHEBI:18248"/>
    </ligandPart>
</feature>
<dbReference type="SUPFAM" id="SSF48264">
    <property type="entry name" value="Cytochrome P450"/>
    <property type="match status" value="1"/>
</dbReference>
<dbReference type="InterPro" id="IPR036396">
    <property type="entry name" value="Cyt_P450_sf"/>
</dbReference>
<dbReference type="Pfam" id="PF00067">
    <property type="entry name" value="p450"/>
    <property type="match status" value="1"/>
</dbReference>
<dbReference type="GO" id="GO:0005506">
    <property type="term" value="F:iron ion binding"/>
    <property type="evidence" value="ECO:0007669"/>
    <property type="project" value="InterPro"/>
</dbReference>
<keyword evidence="4 8" id="KW-0560">Oxidoreductase</keyword>
<keyword evidence="7 8" id="KW-0349">Heme</keyword>
<protein>
    <submittedName>
        <fullName evidence="9">Cytochrome P450</fullName>
    </submittedName>
</protein>
<proteinExistence type="inferred from homology"/>
<evidence type="ECO:0000256" key="2">
    <source>
        <dbReference type="ARBA" id="ARBA00010617"/>
    </source>
</evidence>
<dbReference type="OrthoDB" id="3934656at2759"/>
<dbReference type="GO" id="GO:0004497">
    <property type="term" value="F:monooxygenase activity"/>
    <property type="evidence" value="ECO:0007669"/>
    <property type="project" value="UniProtKB-KW"/>
</dbReference>
<comment type="cofactor">
    <cofactor evidence="1 7">
        <name>heme</name>
        <dbReference type="ChEBI" id="CHEBI:30413"/>
    </cofactor>
</comment>
<evidence type="ECO:0000256" key="3">
    <source>
        <dbReference type="ARBA" id="ARBA00022723"/>
    </source>
</evidence>
<dbReference type="GO" id="GO:0020037">
    <property type="term" value="F:heme binding"/>
    <property type="evidence" value="ECO:0007669"/>
    <property type="project" value="InterPro"/>
</dbReference>
<dbReference type="PROSITE" id="PS00086">
    <property type="entry name" value="CYTOCHROME_P450"/>
    <property type="match status" value="1"/>
</dbReference>
<keyword evidence="5 7" id="KW-0408">Iron</keyword>
<dbReference type="PANTHER" id="PTHR24305:SF157">
    <property type="entry name" value="N-ACETYLTRYPTOPHAN 6-HYDROXYLASE IVOC-RELATED"/>
    <property type="match status" value="1"/>
</dbReference>
<dbReference type="InterPro" id="IPR050121">
    <property type="entry name" value="Cytochrome_P450_monoxygenase"/>
</dbReference>
<dbReference type="PRINTS" id="PR00463">
    <property type="entry name" value="EP450I"/>
</dbReference>
<evidence type="ECO:0000256" key="4">
    <source>
        <dbReference type="ARBA" id="ARBA00023002"/>
    </source>
</evidence>
<keyword evidence="6 8" id="KW-0503">Monooxygenase</keyword>
<evidence type="ECO:0000256" key="7">
    <source>
        <dbReference type="PIRSR" id="PIRSR602401-1"/>
    </source>
</evidence>
<sequence>MEFQTSYLSVLGILVSITLLYSLAKGIYRIAFHPLHSFPGPTMASITNWHRFYYNWYLGGLHSQKIKEWHTRCGPIIRIAPNELHFSSASAYRAIYTHPDLQKEPEFYKFMTEDSLVGQTNAEYHRGNRRLFAGYFSANAIRAQGDVNGVLWRKASHFCDTLRVLCRQSGGQTTMNIIHIARCFSYDVIKEFVLEASDTSSTGAPAHNPPFVAANANITKSIRFVQQFPSLVPIVRALPDTILQLISLDLLAMKQERLNCQAALHPSLNTTQTHSPAIGAQILASEKHRITTPHLAAELFDFHMAGTELPAQALAFAIHELALHPPLISRLREELQSSFPYPTAKLPTLAQIEKLEYLSAVVKEVLRLGNLIPGRLPRVTPLQGIEIDGVHVPGGVSVSASSWMVHMDEEVFAAPEAFVPERWLGEKASDECWVPFSVGRRDCIGRWLAVAELKMVVVGLVAGFEVEGSGEELGEWRDCIVRRWEGDVRVVVRERRLGGEGSRGIENSEL</sequence>
<dbReference type="Gene3D" id="1.10.630.10">
    <property type="entry name" value="Cytochrome P450"/>
    <property type="match status" value="1"/>
</dbReference>
<accession>A0A2J6R3Q9</accession>
<dbReference type="AlphaFoldDB" id="A0A2J6R3Q9"/>
<dbReference type="Proteomes" id="UP000235786">
    <property type="component" value="Unassembled WGS sequence"/>
</dbReference>
<dbReference type="GO" id="GO:0016705">
    <property type="term" value="F:oxidoreductase activity, acting on paired donors, with incorporation or reduction of molecular oxygen"/>
    <property type="evidence" value="ECO:0007669"/>
    <property type="project" value="InterPro"/>
</dbReference>
<name>A0A2J6R3Q9_HYAVF</name>
<evidence type="ECO:0000313" key="9">
    <source>
        <dbReference type="EMBL" id="PMD33167.1"/>
    </source>
</evidence>
<gene>
    <name evidence="9" type="ORF">L207DRAFT_498586</name>
</gene>
<comment type="similarity">
    <text evidence="2 8">Belongs to the cytochrome P450 family.</text>
</comment>
<keyword evidence="3 7" id="KW-0479">Metal-binding</keyword>
<dbReference type="STRING" id="1149755.A0A2J6R3Q9"/>
<dbReference type="PANTHER" id="PTHR24305">
    <property type="entry name" value="CYTOCHROME P450"/>
    <property type="match status" value="1"/>
</dbReference>
<keyword evidence="10" id="KW-1185">Reference proteome</keyword>
<organism evidence="9 10">
    <name type="scientific">Hyaloscypha variabilis (strain UAMH 11265 / GT02V1 / F)</name>
    <name type="common">Meliniomyces variabilis</name>
    <dbReference type="NCBI Taxonomy" id="1149755"/>
    <lineage>
        <taxon>Eukaryota</taxon>
        <taxon>Fungi</taxon>
        <taxon>Dikarya</taxon>
        <taxon>Ascomycota</taxon>
        <taxon>Pezizomycotina</taxon>
        <taxon>Leotiomycetes</taxon>
        <taxon>Helotiales</taxon>
        <taxon>Hyaloscyphaceae</taxon>
        <taxon>Hyaloscypha</taxon>
        <taxon>Hyaloscypha variabilis</taxon>
    </lineage>
</organism>
<dbReference type="InterPro" id="IPR001128">
    <property type="entry name" value="Cyt_P450"/>
</dbReference>
<evidence type="ECO:0000256" key="6">
    <source>
        <dbReference type="ARBA" id="ARBA00023033"/>
    </source>
</evidence>
<evidence type="ECO:0000256" key="5">
    <source>
        <dbReference type="ARBA" id="ARBA00023004"/>
    </source>
</evidence>
<dbReference type="EMBL" id="KZ613956">
    <property type="protein sequence ID" value="PMD33167.1"/>
    <property type="molecule type" value="Genomic_DNA"/>
</dbReference>